<gene>
    <name evidence="3" type="ORF">Psuf_028330</name>
</gene>
<dbReference type="Pfam" id="PF19054">
    <property type="entry name" value="DUF5753"/>
    <property type="match status" value="1"/>
</dbReference>
<accession>A0A6F8YHF8</accession>
<keyword evidence="4" id="KW-1185">Reference proteome</keyword>
<evidence type="ECO:0000259" key="2">
    <source>
        <dbReference type="Pfam" id="PF19054"/>
    </source>
</evidence>
<evidence type="ECO:0000313" key="3">
    <source>
        <dbReference type="EMBL" id="BCB85520.1"/>
    </source>
</evidence>
<dbReference type="KEGG" id="psuu:Psuf_028330"/>
<dbReference type="RefSeq" id="WP_173157196.1">
    <property type="nucleotide sequence ID" value="NZ_AP022871.1"/>
</dbReference>
<feature type="region of interest" description="Disordered" evidence="1">
    <location>
        <begin position="245"/>
        <end position="268"/>
    </location>
</feature>
<sequence length="268" mass="30508">MEFSTLARYERAEWPFRRDHVAALLDVYHVYEEAERTRLLDLAQSQWRINHWDQLRSPYEPNDRVGEFAVDAWWLRSRAEELCIYSNSVIPDVVQSQDYAEAILRQAEPAAARVDNAVRQLMARQQQLEEKPPTRLTIVMDEQVLHRPVGGRLVLEQQLDYLARVIERPHVNVQLLPARLGWHPGLDGSFTVCLMERPYPPVAVVEHISGRLVLEASAAERYKAVFEKLKELAIDKVRSAELIQPGGATDTLDEASSAAGHDEPGKAA</sequence>
<feature type="domain" description="DUF5753" evidence="2">
    <location>
        <begin position="75"/>
        <end position="244"/>
    </location>
</feature>
<organism evidence="3 4">
    <name type="scientific">Phytohabitans suffuscus</name>
    <dbReference type="NCBI Taxonomy" id="624315"/>
    <lineage>
        <taxon>Bacteria</taxon>
        <taxon>Bacillati</taxon>
        <taxon>Actinomycetota</taxon>
        <taxon>Actinomycetes</taxon>
        <taxon>Micromonosporales</taxon>
        <taxon>Micromonosporaceae</taxon>
    </lineage>
</organism>
<evidence type="ECO:0000313" key="4">
    <source>
        <dbReference type="Proteomes" id="UP000503011"/>
    </source>
</evidence>
<dbReference type="Proteomes" id="UP000503011">
    <property type="component" value="Chromosome"/>
</dbReference>
<evidence type="ECO:0000256" key="1">
    <source>
        <dbReference type="SAM" id="MobiDB-lite"/>
    </source>
</evidence>
<reference evidence="3 4" key="2">
    <citation type="submission" date="2020-03" db="EMBL/GenBank/DDBJ databases">
        <authorList>
            <person name="Ichikawa N."/>
            <person name="Kimura A."/>
            <person name="Kitahashi Y."/>
            <person name="Uohara A."/>
        </authorList>
    </citation>
    <scope>NUCLEOTIDE SEQUENCE [LARGE SCALE GENOMIC DNA]</scope>
    <source>
        <strain evidence="3 4">NBRC 105367</strain>
    </source>
</reference>
<protein>
    <recommendedName>
        <fullName evidence="2">DUF5753 domain-containing protein</fullName>
    </recommendedName>
</protein>
<reference evidence="3 4" key="1">
    <citation type="submission" date="2020-03" db="EMBL/GenBank/DDBJ databases">
        <title>Whole genome shotgun sequence of Phytohabitans suffuscus NBRC 105367.</title>
        <authorList>
            <person name="Komaki H."/>
            <person name="Tamura T."/>
        </authorList>
    </citation>
    <scope>NUCLEOTIDE SEQUENCE [LARGE SCALE GENOMIC DNA]</scope>
    <source>
        <strain evidence="3 4">NBRC 105367</strain>
    </source>
</reference>
<proteinExistence type="predicted"/>
<dbReference type="AlphaFoldDB" id="A0A6F8YHF8"/>
<dbReference type="EMBL" id="AP022871">
    <property type="protein sequence ID" value="BCB85520.1"/>
    <property type="molecule type" value="Genomic_DNA"/>
</dbReference>
<name>A0A6F8YHF8_9ACTN</name>
<dbReference type="InterPro" id="IPR043917">
    <property type="entry name" value="DUF5753"/>
</dbReference>